<organism evidence="1 2">
    <name type="scientific">Rhododendron molle</name>
    <name type="common">Chinese azalea</name>
    <name type="synonym">Azalea mollis</name>
    <dbReference type="NCBI Taxonomy" id="49168"/>
    <lineage>
        <taxon>Eukaryota</taxon>
        <taxon>Viridiplantae</taxon>
        <taxon>Streptophyta</taxon>
        <taxon>Embryophyta</taxon>
        <taxon>Tracheophyta</taxon>
        <taxon>Spermatophyta</taxon>
        <taxon>Magnoliopsida</taxon>
        <taxon>eudicotyledons</taxon>
        <taxon>Gunneridae</taxon>
        <taxon>Pentapetalae</taxon>
        <taxon>asterids</taxon>
        <taxon>Ericales</taxon>
        <taxon>Ericaceae</taxon>
        <taxon>Ericoideae</taxon>
        <taxon>Rhodoreae</taxon>
        <taxon>Rhododendron</taxon>
    </lineage>
</organism>
<dbReference type="Proteomes" id="UP001062846">
    <property type="component" value="Chromosome 13"/>
</dbReference>
<proteinExistence type="predicted"/>
<gene>
    <name evidence="1" type="ORF">RHMOL_Rhmol13G0054400</name>
</gene>
<evidence type="ECO:0000313" key="1">
    <source>
        <dbReference type="EMBL" id="KAI8523192.1"/>
    </source>
</evidence>
<evidence type="ECO:0000313" key="2">
    <source>
        <dbReference type="Proteomes" id="UP001062846"/>
    </source>
</evidence>
<dbReference type="EMBL" id="CM046400">
    <property type="protein sequence ID" value="KAI8523192.1"/>
    <property type="molecule type" value="Genomic_DNA"/>
</dbReference>
<comment type="caution">
    <text evidence="1">The sequence shown here is derived from an EMBL/GenBank/DDBJ whole genome shotgun (WGS) entry which is preliminary data.</text>
</comment>
<protein>
    <submittedName>
        <fullName evidence="1">Uncharacterized protein</fullName>
    </submittedName>
</protein>
<name>A0ACC0L3S3_RHOML</name>
<sequence>MALPRSILKFTEQLGHHGFTRVYSRIHKARGSPRLYPGLSPYSTYTHDTNKMV</sequence>
<keyword evidence="2" id="KW-1185">Reference proteome</keyword>
<accession>A0ACC0L3S3</accession>
<reference evidence="1" key="1">
    <citation type="submission" date="2022-02" db="EMBL/GenBank/DDBJ databases">
        <title>Plant Genome Project.</title>
        <authorList>
            <person name="Zhang R.-G."/>
        </authorList>
    </citation>
    <scope>NUCLEOTIDE SEQUENCE</scope>
    <source>
        <strain evidence="1">AT1</strain>
    </source>
</reference>